<evidence type="ECO:0000259" key="2">
    <source>
        <dbReference type="PROSITE" id="PS50109"/>
    </source>
</evidence>
<dbReference type="Proteomes" id="UP001595528">
    <property type="component" value="Unassembled WGS sequence"/>
</dbReference>
<dbReference type="SUPFAM" id="SSF55781">
    <property type="entry name" value="GAF domain-like"/>
    <property type="match status" value="1"/>
</dbReference>
<evidence type="ECO:0000256" key="1">
    <source>
        <dbReference type="SAM" id="Coils"/>
    </source>
</evidence>
<dbReference type="RefSeq" id="WP_379905813.1">
    <property type="nucleotide sequence ID" value="NZ_JBHRTR010000048.1"/>
</dbReference>
<dbReference type="InterPro" id="IPR011712">
    <property type="entry name" value="Sig_transdc_His_kin_sub3_dim/P"/>
</dbReference>
<keyword evidence="4" id="KW-1185">Reference proteome</keyword>
<dbReference type="Pfam" id="PF07730">
    <property type="entry name" value="HisKA_3"/>
    <property type="match status" value="1"/>
</dbReference>
<feature type="domain" description="Histidine kinase" evidence="2">
    <location>
        <begin position="385"/>
        <end position="585"/>
    </location>
</feature>
<dbReference type="InterPro" id="IPR003594">
    <property type="entry name" value="HATPase_dom"/>
</dbReference>
<dbReference type="SUPFAM" id="SSF55785">
    <property type="entry name" value="PYP-like sensor domain (PAS domain)"/>
    <property type="match status" value="1"/>
</dbReference>
<dbReference type="PANTHER" id="PTHR43102:SF2">
    <property type="entry name" value="GAF DOMAIN-CONTAINING PROTEIN"/>
    <property type="match status" value="1"/>
</dbReference>
<dbReference type="CDD" id="cd16917">
    <property type="entry name" value="HATPase_UhpB-NarQ-NarX-like"/>
    <property type="match status" value="1"/>
</dbReference>
<dbReference type="EMBL" id="JBHRTR010000048">
    <property type="protein sequence ID" value="MFC3230548.1"/>
    <property type="molecule type" value="Genomic_DNA"/>
</dbReference>
<protein>
    <submittedName>
        <fullName evidence="3">GAF domain-containing protein</fullName>
    </submittedName>
</protein>
<dbReference type="PANTHER" id="PTHR43102">
    <property type="entry name" value="SLR1143 PROTEIN"/>
    <property type="match status" value="1"/>
</dbReference>
<dbReference type="PROSITE" id="PS50109">
    <property type="entry name" value="HIS_KIN"/>
    <property type="match status" value="1"/>
</dbReference>
<keyword evidence="1" id="KW-0175">Coiled coil</keyword>
<dbReference type="InterPro" id="IPR003018">
    <property type="entry name" value="GAF"/>
</dbReference>
<gene>
    <name evidence="3" type="ORF">ACFOGJ_25090</name>
</gene>
<comment type="caution">
    <text evidence="3">The sequence shown here is derived from an EMBL/GenBank/DDBJ whole genome shotgun (WGS) entry which is preliminary data.</text>
</comment>
<dbReference type="Pfam" id="PF02518">
    <property type="entry name" value="HATPase_c"/>
    <property type="match status" value="1"/>
</dbReference>
<evidence type="ECO:0000313" key="3">
    <source>
        <dbReference type="EMBL" id="MFC3230548.1"/>
    </source>
</evidence>
<evidence type="ECO:0000313" key="4">
    <source>
        <dbReference type="Proteomes" id="UP001595528"/>
    </source>
</evidence>
<name>A0ABV7L868_9PROT</name>
<dbReference type="InterPro" id="IPR029016">
    <property type="entry name" value="GAF-like_dom_sf"/>
</dbReference>
<dbReference type="SMART" id="SM00065">
    <property type="entry name" value="GAF"/>
    <property type="match status" value="1"/>
</dbReference>
<dbReference type="Gene3D" id="3.30.450.20">
    <property type="entry name" value="PAS domain"/>
    <property type="match status" value="1"/>
</dbReference>
<dbReference type="Gene3D" id="3.30.565.10">
    <property type="entry name" value="Histidine kinase-like ATPase, C-terminal domain"/>
    <property type="match status" value="1"/>
</dbReference>
<dbReference type="Pfam" id="PF01590">
    <property type="entry name" value="GAF"/>
    <property type="match status" value="1"/>
</dbReference>
<dbReference type="InterPro" id="IPR005467">
    <property type="entry name" value="His_kinase_dom"/>
</dbReference>
<organism evidence="3 4">
    <name type="scientific">Marinibaculum pumilum</name>
    <dbReference type="NCBI Taxonomy" id="1766165"/>
    <lineage>
        <taxon>Bacteria</taxon>
        <taxon>Pseudomonadati</taxon>
        <taxon>Pseudomonadota</taxon>
        <taxon>Alphaproteobacteria</taxon>
        <taxon>Rhodospirillales</taxon>
        <taxon>Rhodospirillaceae</taxon>
        <taxon>Marinibaculum</taxon>
    </lineage>
</organism>
<sequence>MYGKQVRREQRSMVECGTDSESARLEALERYGILDTEPEQAYDEVTAIAAGICETPIAIVSLVDRDRQWFKSCVGLEVRETPRDVAFCHHAIQRPGILEVEDALEDPRFRSNPLVTGAPGIRYYAGAPLETPDGHRLGTLCVIDRQPRRISLPQRRALEALARQVVSQLELRSAFRTTELMRRRLEKEVARRTALEQQYRRAEGFLRETGDALPDHIAILDREGVILQVNRAWMRFARRNAPPSALPRLGPGANYLQVCDAGSARGCMEAAEVAGAIRAALQGTIEAGWNLEYPCHSDRRKRWYIARVAGFSEGSKAYAVISHHDITQRRQAEEELWALNRNLEDRVAARTGELSQANSQLRESEAQLRALAARLRRIREEERKLISREIHDELGQLLTVLKIDLAVLRSDLLADGDGPPPDQVAAELEGMAGLVGDTLQSVKRIAKTLRPEVLDSIGLESALQLQASEFRSRSGTVCDIRIDADLSQLDEDVRTALFRITQEALTNVARHAQANRVEIRIARDKGSLVLSVRDDGVGFARLDTAPTSLGILGMRERAADIGARLDLQGAPGNGTAVVVTLPTAQP</sequence>
<reference evidence="4" key="1">
    <citation type="journal article" date="2019" name="Int. J. Syst. Evol. Microbiol.">
        <title>The Global Catalogue of Microorganisms (GCM) 10K type strain sequencing project: providing services to taxonomists for standard genome sequencing and annotation.</title>
        <authorList>
            <consortium name="The Broad Institute Genomics Platform"/>
            <consortium name="The Broad Institute Genome Sequencing Center for Infectious Disease"/>
            <person name="Wu L."/>
            <person name="Ma J."/>
        </authorList>
    </citation>
    <scope>NUCLEOTIDE SEQUENCE [LARGE SCALE GENOMIC DNA]</scope>
    <source>
        <strain evidence="4">KCTC 42964</strain>
    </source>
</reference>
<dbReference type="Gene3D" id="3.30.450.40">
    <property type="match status" value="1"/>
</dbReference>
<dbReference type="InterPro" id="IPR036890">
    <property type="entry name" value="HATPase_C_sf"/>
</dbReference>
<dbReference type="Gene3D" id="1.20.5.1930">
    <property type="match status" value="1"/>
</dbReference>
<dbReference type="SMART" id="SM00387">
    <property type="entry name" value="HATPase_c"/>
    <property type="match status" value="1"/>
</dbReference>
<dbReference type="InterPro" id="IPR035965">
    <property type="entry name" value="PAS-like_dom_sf"/>
</dbReference>
<dbReference type="SUPFAM" id="SSF55874">
    <property type="entry name" value="ATPase domain of HSP90 chaperone/DNA topoisomerase II/histidine kinase"/>
    <property type="match status" value="1"/>
</dbReference>
<feature type="coiled-coil region" evidence="1">
    <location>
        <begin position="340"/>
        <end position="388"/>
    </location>
</feature>
<proteinExistence type="predicted"/>
<accession>A0ABV7L868</accession>